<dbReference type="Gene3D" id="3.40.50.10380">
    <property type="entry name" value="Malic enzyme, N-terminal domain"/>
    <property type="match status" value="1"/>
</dbReference>
<dbReference type="PROSITE" id="PS00331">
    <property type="entry name" value="MALIC_ENZYMES"/>
    <property type="match status" value="1"/>
</dbReference>
<dbReference type="SUPFAM" id="SSF51735">
    <property type="entry name" value="NAD(P)-binding Rossmann-fold domains"/>
    <property type="match status" value="1"/>
</dbReference>
<dbReference type="SMART" id="SM01274">
    <property type="entry name" value="malic"/>
    <property type="match status" value="1"/>
</dbReference>
<dbReference type="InterPro" id="IPR037062">
    <property type="entry name" value="Malic_N_dom_sf"/>
</dbReference>
<dbReference type="EMBL" id="BAAAKV010000047">
    <property type="protein sequence ID" value="GAA1184926.1"/>
    <property type="molecule type" value="Genomic_DNA"/>
</dbReference>
<dbReference type="PANTHER" id="PTHR23406:SF34">
    <property type="entry name" value="NAD-DEPENDENT MALIC ENZYME, MITOCHONDRIAL"/>
    <property type="match status" value="1"/>
</dbReference>
<dbReference type="RefSeq" id="WP_344280448.1">
    <property type="nucleotide sequence ID" value="NZ_BAAAKV010000047.1"/>
</dbReference>
<name>A0ABP4FKF8_9ACTN</name>
<dbReference type="SMART" id="SM00919">
    <property type="entry name" value="Malic_M"/>
    <property type="match status" value="1"/>
</dbReference>
<evidence type="ECO:0000256" key="2">
    <source>
        <dbReference type="ARBA" id="ARBA00008785"/>
    </source>
</evidence>
<organism evidence="9 10">
    <name type="scientific">Streptomyces hebeiensis</name>
    <dbReference type="NCBI Taxonomy" id="229486"/>
    <lineage>
        <taxon>Bacteria</taxon>
        <taxon>Bacillati</taxon>
        <taxon>Actinomycetota</taxon>
        <taxon>Actinomycetes</taxon>
        <taxon>Kitasatosporales</taxon>
        <taxon>Streptomycetaceae</taxon>
        <taxon>Streptomyces</taxon>
    </lineage>
</organism>
<evidence type="ECO:0000256" key="1">
    <source>
        <dbReference type="ARBA" id="ARBA00001936"/>
    </source>
</evidence>
<evidence type="ECO:0000259" key="8">
    <source>
        <dbReference type="SMART" id="SM01274"/>
    </source>
</evidence>
<comment type="caution">
    <text evidence="9">The sequence shown here is derived from an EMBL/GenBank/DDBJ whole genome shotgun (WGS) entry which is preliminary data.</text>
</comment>
<evidence type="ECO:0000313" key="10">
    <source>
        <dbReference type="Proteomes" id="UP001501371"/>
    </source>
</evidence>
<proteinExistence type="inferred from homology"/>
<dbReference type="CDD" id="cd05312">
    <property type="entry name" value="NAD_bind_1_malic_enz"/>
    <property type="match status" value="1"/>
</dbReference>
<feature type="domain" description="Malic enzyme N-terminal" evidence="8">
    <location>
        <begin position="100"/>
        <end position="282"/>
    </location>
</feature>
<feature type="compositionally biased region" description="Basic and acidic residues" evidence="6">
    <location>
        <begin position="1"/>
        <end position="10"/>
    </location>
</feature>
<dbReference type="Gene3D" id="3.40.50.720">
    <property type="entry name" value="NAD(P)-binding Rossmann-like Domain"/>
    <property type="match status" value="1"/>
</dbReference>
<evidence type="ECO:0000256" key="5">
    <source>
        <dbReference type="RuleBase" id="RU003427"/>
    </source>
</evidence>
<keyword evidence="4" id="KW-0520">NAD</keyword>
<reference evidence="10" key="1">
    <citation type="journal article" date="2019" name="Int. J. Syst. Evol. Microbiol.">
        <title>The Global Catalogue of Microorganisms (GCM) 10K type strain sequencing project: providing services to taxonomists for standard genome sequencing and annotation.</title>
        <authorList>
            <consortium name="The Broad Institute Genomics Platform"/>
            <consortium name="The Broad Institute Genome Sequencing Center for Infectious Disease"/>
            <person name="Wu L."/>
            <person name="Ma J."/>
        </authorList>
    </citation>
    <scope>NUCLEOTIDE SEQUENCE [LARGE SCALE GENOMIC DNA]</scope>
    <source>
        <strain evidence="10">JCM 12696</strain>
    </source>
</reference>
<dbReference type="PRINTS" id="PR00072">
    <property type="entry name" value="MALOXRDTASE"/>
</dbReference>
<evidence type="ECO:0000313" key="9">
    <source>
        <dbReference type="EMBL" id="GAA1184926.1"/>
    </source>
</evidence>
<dbReference type="InterPro" id="IPR012301">
    <property type="entry name" value="Malic_N_dom"/>
</dbReference>
<dbReference type="InterPro" id="IPR001891">
    <property type="entry name" value="Malic_OxRdtase"/>
</dbReference>
<keyword evidence="3 5" id="KW-0479">Metal-binding</keyword>
<evidence type="ECO:0000256" key="3">
    <source>
        <dbReference type="ARBA" id="ARBA00022723"/>
    </source>
</evidence>
<dbReference type="InterPro" id="IPR036291">
    <property type="entry name" value="NAD(P)-bd_dom_sf"/>
</dbReference>
<dbReference type="InterPro" id="IPR046346">
    <property type="entry name" value="Aminoacid_DH-like_N_sf"/>
</dbReference>
<dbReference type="SUPFAM" id="SSF53223">
    <property type="entry name" value="Aminoacid dehydrogenase-like, N-terminal domain"/>
    <property type="match status" value="1"/>
</dbReference>
<protein>
    <submittedName>
        <fullName evidence="9">Oxaloacetate-decarboxylating malate dehydrogenase</fullName>
    </submittedName>
</protein>
<feature type="domain" description="Malic enzyme NAD-binding" evidence="7">
    <location>
        <begin position="292"/>
        <end position="553"/>
    </location>
</feature>
<dbReference type="Proteomes" id="UP001501371">
    <property type="component" value="Unassembled WGS sequence"/>
</dbReference>
<comment type="similarity">
    <text evidence="2 5">Belongs to the malic enzymes family.</text>
</comment>
<comment type="cofactor">
    <cofactor evidence="1">
        <name>Mn(2+)</name>
        <dbReference type="ChEBI" id="CHEBI:29035"/>
    </cofactor>
</comment>
<feature type="compositionally biased region" description="Polar residues" evidence="6">
    <location>
        <begin position="13"/>
        <end position="34"/>
    </location>
</feature>
<keyword evidence="10" id="KW-1185">Reference proteome</keyword>
<dbReference type="PANTHER" id="PTHR23406">
    <property type="entry name" value="MALIC ENZYME-RELATED"/>
    <property type="match status" value="1"/>
</dbReference>
<sequence>MKSDPPEAKDSGPSPSASPATRWNSADGSWETTSRGRAVLTDPRLNKGTAFTREERRDLGLTGLIPAQVMTLEQQVTRAYAQYRAKATDLDKNVYLRSLQDRNEVLFYRLLGQHLSEMLPIVYTPTVGTAIERYSHEYRRSRGIYLSVDAPEDIEPALRAAGLGPGDVDLLVATDGEAILGIGDWGVGGMDICIGKLAVYTAAAGIDPARALPVVLDVGTNRRELLDDPLYLGNRHPRVDRETYDAFVAEYVAAAGRVFPEALLHWEDFGSSNARRIIDTYGDKALTFNDDIQGTGAVNLAAVLSGARVTGAPLRDHRVVIFGAGSAGLGIADQLRDALVADGLSPNEASDRFWCVDRYGLLTDADPSLDGHRLRYARRADEVAGWDRDERVGGIGLAEVVHRARPTILIGTSGQGGAFTEEIVREMAAHTERPVVLPMSNPTPLAEATPQDLIEWTDGRALVATGSPFAPVTHGAVTHVIGQANNALVFPGLGLGAVVARADRITEGMLLAAARQIAAMVDPTTPGAPILPLVDRLRDTSAAVAVAVARAAERDGVARTALDDDLDTAVRAAMWSPDYRPVKSV</sequence>
<dbReference type="Pfam" id="PF03949">
    <property type="entry name" value="Malic_M"/>
    <property type="match status" value="1"/>
</dbReference>
<dbReference type="NCBIfam" id="NF010052">
    <property type="entry name" value="PRK13529.1"/>
    <property type="match status" value="1"/>
</dbReference>
<evidence type="ECO:0000256" key="6">
    <source>
        <dbReference type="SAM" id="MobiDB-lite"/>
    </source>
</evidence>
<accession>A0ABP4FKF8</accession>
<dbReference type="InterPro" id="IPR012302">
    <property type="entry name" value="Malic_NAD-bd"/>
</dbReference>
<evidence type="ECO:0000259" key="7">
    <source>
        <dbReference type="SMART" id="SM00919"/>
    </source>
</evidence>
<feature type="region of interest" description="Disordered" evidence="6">
    <location>
        <begin position="1"/>
        <end position="34"/>
    </location>
</feature>
<evidence type="ECO:0000256" key="4">
    <source>
        <dbReference type="ARBA" id="ARBA00023027"/>
    </source>
</evidence>
<gene>
    <name evidence="9" type="primary">malS</name>
    <name evidence="9" type="ORF">GCM10009654_48190</name>
</gene>
<dbReference type="Pfam" id="PF00390">
    <property type="entry name" value="malic"/>
    <property type="match status" value="1"/>
</dbReference>
<dbReference type="InterPro" id="IPR015884">
    <property type="entry name" value="Malic_enzyme_CS"/>
</dbReference>
<dbReference type="PIRSF" id="PIRSF000106">
    <property type="entry name" value="ME"/>
    <property type="match status" value="1"/>
</dbReference>